<dbReference type="SUPFAM" id="SSF52833">
    <property type="entry name" value="Thioredoxin-like"/>
    <property type="match status" value="1"/>
</dbReference>
<dbReference type="PANTHER" id="PTHR42673">
    <property type="entry name" value="MALEYLACETOACETATE ISOMERASE"/>
    <property type="match status" value="1"/>
</dbReference>
<dbReference type="InterPro" id="IPR004045">
    <property type="entry name" value="Glutathione_S-Trfase_N"/>
</dbReference>
<reference evidence="2 3" key="1">
    <citation type="submission" date="2018-06" db="EMBL/GenBank/DDBJ databases">
        <authorList>
            <consortium name="Pathogen Informatics"/>
            <person name="Doyle S."/>
        </authorList>
    </citation>
    <scope>NUCLEOTIDE SEQUENCE [LARGE SCALE GENOMIC DNA]</scope>
    <source>
        <strain evidence="2 3">NCTC13443</strain>
    </source>
</reference>
<dbReference type="Proteomes" id="UP000255518">
    <property type="component" value="Unassembled WGS sequence"/>
</dbReference>
<name>A0A377UVJ6_KLEPN</name>
<dbReference type="Pfam" id="PF13417">
    <property type="entry name" value="GST_N_3"/>
    <property type="match status" value="1"/>
</dbReference>
<dbReference type="GO" id="GO:0016034">
    <property type="term" value="F:maleylacetoacetate isomerase activity"/>
    <property type="evidence" value="ECO:0007669"/>
    <property type="project" value="TreeGrafter"/>
</dbReference>
<feature type="domain" description="GST N-terminal" evidence="1">
    <location>
        <begin position="1"/>
        <end position="78"/>
    </location>
</feature>
<dbReference type="Gene3D" id="3.40.30.10">
    <property type="entry name" value="Glutaredoxin"/>
    <property type="match status" value="1"/>
</dbReference>
<evidence type="ECO:0000313" key="2">
    <source>
        <dbReference type="EMBL" id="STT02045.1"/>
    </source>
</evidence>
<gene>
    <name evidence="2" type="ORF">NCTC13443_02377</name>
</gene>
<evidence type="ECO:0000313" key="3">
    <source>
        <dbReference type="Proteomes" id="UP000255518"/>
    </source>
</evidence>
<accession>A0A377UVJ6</accession>
<dbReference type="GO" id="GO:0006559">
    <property type="term" value="P:L-phenylalanine catabolic process"/>
    <property type="evidence" value="ECO:0007669"/>
    <property type="project" value="TreeGrafter"/>
</dbReference>
<dbReference type="GO" id="GO:0006749">
    <property type="term" value="P:glutathione metabolic process"/>
    <property type="evidence" value="ECO:0007669"/>
    <property type="project" value="TreeGrafter"/>
</dbReference>
<dbReference type="GO" id="GO:0004364">
    <property type="term" value="F:glutathione transferase activity"/>
    <property type="evidence" value="ECO:0007669"/>
    <property type="project" value="TreeGrafter"/>
</dbReference>
<organism evidence="2 3">
    <name type="scientific">Klebsiella pneumoniae</name>
    <dbReference type="NCBI Taxonomy" id="573"/>
    <lineage>
        <taxon>Bacteria</taxon>
        <taxon>Pseudomonadati</taxon>
        <taxon>Pseudomonadota</taxon>
        <taxon>Gammaproteobacteria</taxon>
        <taxon>Enterobacterales</taxon>
        <taxon>Enterobacteriaceae</taxon>
        <taxon>Klebsiella/Raoultella group</taxon>
        <taxon>Klebsiella</taxon>
        <taxon>Klebsiella pneumoniae complex</taxon>
    </lineage>
</organism>
<keyword evidence="2" id="KW-0808">Transferase</keyword>
<dbReference type="Gene3D" id="1.20.1050.10">
    <property type="match status" value="1"/>
</dbReference>
<sequence>MKLIGMMDSPYVRRVAVSLALYGVEFESLPLSVFSGFDEFSRINPVVKAPTVVLDNGTQLMDSTLILHYFETTNPAGRRLLPAHPEALARDLHLLGVILAACEKAVQHVYEHRLRPEEKQHQPWVARVTGQLLAACREWDARLADRAAAAQPDQVMVTSTVVWSFIQLMIRRWCRQRRFRIFARWRRRGRRCRRFNSIRWVNGRGRWIAAGRRRYRPAGLRSASCQRHRVLPRLPSLHKPMMPEQVWCISDVFW</sequence>
<evidence type="ECO:0000259" key="1">
    <source>
        <dbReference type="PROSITE" id="PS50404"/>
    </source>
</evidence>
<dbReference type="EMBL" id="UGKT01000001">
    <property type="protein sequence ID" value="STT02045.1"/>
    <property type="molecule type" value="Genomic_DNA"/>
</dbReference>
<dbReference type="InterPro" id="IPR036249">
    <property type="entry name" value="Thioredoxin-like_sf"/>
</dbReference>
<dbReference type="CDD" id="cd00570">
    <property type="entry name" value="GST_N_family"/>
    <property type="match status" value="1"/>
</dbReference>
<protein>
    <submittedName>
        <fullName evidence="2">Glutathione S-transferase, unnamed subgroup 2</fullName>
    </submittedName>
</protein>
<proteinExistence type="predicted"/>
<dbReference type="PANTHER" id="PTHR42673:SF21">
    <property type="entry name" value="GLUTATHIONE S-TRANSFERASE YFCF"/>
    <property type="match status" value="1"/>
</dbReference>
<dbReference type="PROSITE" id="PS50404">
    <property type="entry name" value="GST_NTER"/>
    <property type="match status" value="1"/>
</dbReference>
<dbReference type="AlphaFoldDB" id="A0A377UVJ6"/>